<evidence type="ECO:0000313" key="3">
    <source>
        <dbReference type="Proteomes" id="UP001165080"/>
    </source>
</evidence>
<evidence type="ECO:0008006" key="4">
    <source>
        <dbReference type="Google" id="ProtNLM"/>
    </source>
</evidence>
<keyword evidence="3" id="KW-1185">Reference proteome</keyword>
<dbReference type="Proteomes" id="UP001165080">
    <property type="component" value="Unassembled WGS sequence"/>
</dbReference>
<gene>
    <name evidence="2" type="primary">PLEST003162</name>
    <name evidence="2" type="ORF">PLESTB_001171300</name>
</gene>
<reference evidence="2 3" key="1">
    <citation type="journal article" date="2023" name="Commun. Biol.">
        <title>Reorganization of the ancestral sex-determining regions during the evolution of trioecy in Pleodorina starrii.</title>
        <authorList>
            <person name="Takahashi K."/>
            <person name="Suzuki S."/>
            <person name="Kawai-Toyooka H."/>
            <person name="Yamamoto K."/>
            <person name="Hamaji T."/>
            <person name="Ootsuki R."/>
            <person name="Yamaguchi H."/>
            <person name="Kawachi M."/>
            <person name="Higashiyama T."/>
            <person name="Nozaki H."/>
        </authorList>
    </citation>
    <scope>NUCLEOTIDE SEQUENCE [LARGE SCALE GENOMIC DNA]</scope>
    <source>
        <strain evidence="2 3">NIES-4479</strain>
    </source>
</reference>
<evidence type="ECO:0000256" key="1">
    <source>
        <dbReference type="SAM" id="MobiDB-lite"/>
    </source>
</evidence>
<dbReference type="AlphaFoldDB" id="A0A9W6BRV4"/>
<name>A0A9W6BRV4_9CHLO</name>
<comment type="caution">
    <text evidence="2">The sequence shown here is derived from an EMBL/GenBank/DDBJ whole genome shotgun (WGS) entry which is preliminary data.</text>
</comment>
<organism evidence="2 3">
    <name type="scientific">Pleodorina starrii</name>
    <dbReference type="NCBI Taxonomy" id="330485"/>
    <lineage>
        <taxon>Eukaryota</taxon>
        <taxon>Viridiplantae</taxon>
        <taxon>Chlorophyta</taxon>
        <taxon>core chlorophytes</taxon>
        <taxon>Chlorophyceae</taxon>
        <taxon>CS clade</taxon>
        <taxon>Chlamydomonadales</taxon>
        <taxon>Volvocaceae</taxon>
        <taxon>Pleodorina</taxon>
    </lineage>
</organism>
<evidence type="ECO:0000313" key="2">
    <source>
        <dbReference type="EMBL" id="GLC56993.1"/>
    </source>
</evidence>
<feature type="region of interest" description="Disordered" evidence="1">
    <location>
        <begin position="522"/>
        <end position="543"/>
    </location>
</feature>
<sequence length="618" mass="68854">MTEWWRKWFTVARSVALGYNVMAIDGDVLVLDDWYWRVKQPPLSSFTMLSQAECTACINGGFSYIQNASSQGPVAWMLFEAMHRAVRWSEDDSALQAMSQRLANETYWITCPDDQSLLSDVLWNAMRGEVRFASMKCMLAGDTEALQKLGFKDANAFLGAQVPAYSGGAGEFGDLEYAVSGELAEVVCEGFREPFDCRRFGPNVTIRTAVLRMPHSGGVWPREHGGYPFNRSVGPYTEAYRKAFQELGVPLPPSPEDPATEALARNTPTELFGFLHIETLKGRCTGCWAEATWFRAGRLGLWHTHLGAPRVQSIGHIHAGLFPGDFQKTIVMQASGHFDWRVAARIGGGPSRMFFANYPDHNSLEHGWQNSVVEVQRVVAYAPGLITSKLDKAEFIHAAEGLAQVAAALGAVAAWPAAPCDAAWVLTPEALAAGGPPPLRGPNSSSRSFIPWYHLRTQFTVLPFGDSLEELQCEWTGFAVAGCLLNRQLPGQGPSYSGRGLLALEFEHLRRRHIHNVTSLREPTPDTTLRLSEGPQPRSANGGVEWAEPQYDQLLRLNTERLLHQPFQRDPIAIFWLDQLVGAVHGMAGVAGRVYDTWRERCRVLRYYDLREDERSDW</sequence>
<dbReference type="EMBL" id="BRXU01000017">
    <property type="protein sequence ID" value="GLC56993.1"/>
    <property type="molecule type" value="Genomic_DNA"/>
</dbReference>
<proteinExistence type="predicted"/>
<accession>A0A9W6BRV4</accession>
<protein>
    <recommendedName>
        <fullName evidence="4">Nucleotide-diphospho-sugar transferase domain-containing protein</fullName>
    </recommendedName>
</protein>